<evidence type="ECO:0000256" key="1">
    <source>
        <dbReference type="SAM" id="MobiDB-lite"/>
    </source>
</evidence>
<dbReference type="AlphaFoldDB" id="A0A0R3DBG8"/>
<name>A0A0R3DBG8_9BRAD</name>
<accession>A0A0R3DBG8</accession>
<reference evidence="2 3" key="1">
    <citation type="submission" date="2015-09" db="EMBL/GenBank/DDBJ databases">
        <title>Draft Genome Sequence of Bradyrhizobium manausense Strain BR 3351T, a Novel Symbiotic Nitrogen-Fixing Alphaproteobacterium Isolated from Brazilian Amazon Rain Forest.</title>
        <authorList>
            <person name="De Araujo J.L."/>
            <person name="Zilli J.E."/>
        </authorList>
    </citation>
    <scope>NUCLEOTIDE SEQUENCE [LARGE SCALE GENOMIC DNA]</scope>
    <source>
        <strain evidence="2 3">BR3351</strain>
    </source>
</reference>
<organism evidence="2 3">
    <name type="scientific">Bradyrhizobium manausense</name>
    <dbReference type="NCBI Taxonomy" id="989370"/>
    <lineage>
        <taxon>Bacteria</taxon>
        <taxon>Pseudomonadati</taxon>
        <taxon>Pseudomonadota</taxon>
        <taxon>Alphaproteobacteria</taxon>
        <taxon>Hyphomicrobiales</taxon>
        <taxon>Nitrobacteraceae</taxon>
        <taxon>Bradyrhizobium</taxon>
    </lineage>
</organism>
<evidence type="ECO:0000313" key="2">
    <source>
        <dbReference type="EMBL" id="KRQ07370.1"/>
    </source>
</evidence>
<dbReference type="STRING" id="989370.AOQ71_23820"/>
<proteinExistence type="predicted"/>
<evidence type="ECO:0000313" key="3">
    <source>
        <dbReference type="Proteomes" id="UP000051936"/>
    </source>
</evidence>
<dbReference type="Proteomes" id="UP000051936">
    <property type="component" value="Unassembled WGS sequence"/>
</dbReference>
<feature type="region of interest" description="Disordered" evidence="1">
    <location>
        <begin position="1"/>
        <end position="25"/>
    </location>
</feature>
<comment type="caution">
    <text evidence="2">The sequence shown here is derived from an EMBL/GenBank/DDBJ whole genome shotgun (WGS) entry which is preliminary data.</text>
</comment>
<sequence length="85" mass="10055">MTDDRFMSLAERSTMSKRPSIQHEYHPKRDRLEITIKHFSLTKKSEREDLVKYLLQKLTGGTDIAKKLKRAKNPWKETRIPEVGD</sequence>
<dbReference type="EMBL" id="LJYG01000098">
    <property type="protein sequence ID" value="KRQ07370.1"/>
    <property type="molecule type" value="Genomic_DNA"/>
</dbReference>
<gene>
    <name evidence="2" type="ORF">AOQ71_23820</name>
</gene>
<keyword evidence="3" id="KW-1185">Reference proteome</keyword>
<protein>
    <submittedName>
        <fullName evidence="2">Uncharacterized protein</fullName>
    </submittedName>
</protein>